<dbReference type="InterPro" id="IPR045254">
    <property type="entry name" value="Nit1/2_C-N_Hydrolase"/>
</dbReference>
<dbReference type="GO" id="GO:0006528">
    <property type="term" value="P:asparagine metabolic process"/>
    <property type="evidence" value="ECO:0007669"/>
    <property type="project" value="TreeGrafter"/>
</dbReference>
<reference evidence="3 4" key="1">
    <citation type="submission" date="2018-07" db="EMBL/GenBank/DDBJ databases">
        <title>Genomic Encyclopedia of Type Strains, Phase IV (KMG-IV): sequencing the most valuable type-strain genomes for metagenomic binning, comparative biology and taxonomic classification.</title>
        <authorList>
            <person name="Goeker M."/>
        </authorList>
    </citation>
    <scope>NUCLEOTIDE SEQUENCE [LARGE SCALE GENOMIC DNA]</scope>
    <source>
        <strain evidence="3 4">DSM 7466</strain>
    </source>
</reference>
<accession>A0A371NC21</accession>
<keyword evidence="1 3" id="KW-0378">Hydrolase</keyword>
<comment type="caution">
    <text evidence="3">The sequence shown here is derived from an EMBL/GenBank/DDBJ whole genome shotgun (WGS) entry which is preliminary data.</text>
</comment>
<evidence type="ECO:0000313" key="3">
    <source>
        <dbReference type="EMBL" id="REE24626.1"/>
    </source>
</evidence>
<organism evidence="3 4">
    <name type="scientific">Methanothermobacter defluvii</name>
    <dbReference type="NCBI Taxonomy" id="49339"/>
    <lineage>
        <taxon>Archaea</taxon>
        <taxon>Methanobacteriati</taxon>
        <taxon>Methanobacteriota</taxon>
        <taxon>Methanomada group</taxon>
        <taxon>Methanobacteria</taxon>
        <taxon>Methanobacteriales</taxon>
        <taxon>Methanobacteriaceae</taxon>
        <taxon>Methanothermobacter</taxon>
    </lineage>
</organism>
<dbReference type="Proteomes" id="UP000256864">
    <property type="component" value="Unassembled WGS sequence"/>
</dbReference>
<dbReference type="GO" id="GO:0006541">
    <property type="term" value="P:glutamine metabolic process"/>
    <property type="evidence" value="ECO:0007669"/>
    <property type="project" value="TreeGrafter"/>
</dbReference>
<dbReference type="Pfam" id="PF00795">
    <property type="entry name" value="CN_hydrolase"/>
    <property type="match status" value="1"/>
</dbReference>
<dbReference type="InterPro" id="IPR036526">
    <property type="entry name" value="C-N_Hydrolase_sf"/>
</dbReference>
<gene>
    <name evidence="3" type="ORF">C7452_1734</name>
</gene>
<dbReference type="SUPFAM" id="SSF56317">
    <property type="entry name" value="Carbon-nitrogen hydrolase"/>
    <property type="match status" value="1"/>
</dbReference>
<dbReference type="RefSeq" id="WP_115892852.1">
    <property type="nucleotide sequence ID" value="NZ_QREL01000004.1"/>
</dbReference>
<dbReference type="Gene3D" id="3.60.110.10">
    <property type="entry name" value="Carbon-nitrogen hydrolase"/>
    <property type="match status" value="1"/>
</dbReference>
<dbReference type="PROSITE" id="PS01227">
    <property type="entry name" value="UPF0012"/>
    <property type="match status" value="1"/>
</dbReference>
<dbReference type="InterPro" id="IPR003010">
    <property type="entry name" value="C-N_Hydrolase"/>
</dbReference>
<keyword evidence="4" id="KW-1185">Reference proteome</keyword>
<dbReference type="PANTHER" id="PTHR23088:SF30">
    <property type="entry name" value="OMEGA-AMIDASE NIT2"/>
    <property type="match status" value="1"/>
</dbReference>
<dbReference type="PROSITE" id="PS50263">
    <property type="entry name" value="CN_HYDROLASE"/>
    <property type="match status" value="1"/>
</dbReference>
<evidence type="ECO:0000256" key="1">
    <source>
        <dbReference type="ARBA" id="ARBA00022801"/>
    </source>
</evidence>
<dbReference type="PANTHER" id="PTHR23088">
    <property type="entry name" value="NITRILASE-RELATED"/>
    <property type="match status" value="1"/>
</dbReference>
<evidence type="ECO:0000259" key="2">
    <source>
        <dbReference type="PROSITE" id="PS50263"/>
    </source>
</evidence>
<name>A0A371NC21_9EURY</name>
<dbReference type="GeneID" id="82298233"/>
<dbReference type="InterPro" id="IPR001110">
    <property type="entry name" value="UPF0012_CS"/>
</dbReference>
<feature type="domain" description="CN hydrolase" evidence="2">
    <location>
        <begin position="1"/>
        <end position="245"/>
    </location>
</feature>
<dbReference type="EMBL" id="QREL01000004">
    <property type="protein sequence ID" value="REE24626.1"/>
    <property type="molecule type" value="Genomic_DNA"/>
</dbReference>
<sequence>MRLGICQMQVTEDKEENVGTAVEMIVEAAERGARLIVLPEMFTCPYDVNLFSEYAEDENGYSIRTMRSIARELGIHLVAGSIPEETPEGIYNTSFVMDDGGNIIGKHRKVHLFDINVPGEISFRESDSLIAGDSVTVIETPHCIMGVGICYDMRFPELSRMMALRGAEVLIFPGAFNMTTGPAHWRLLVRSRALDNQCYCVAASPARNPSASYVAYGHSMIADPWGSVVCEADASPSVITADIDLEAVERIRRELPLLRNRRPDVYGWRSGV</sequence>
<dbReference type="CDD" id="cd07572">
    <property type="entry name" value="nit"/>
    <property type="match status" value="1"/>
</dbReference>
<protein>
    <submittedName>
        <fullName evidence="3">Putative amidohydrolase</fullName>
    </submittedName>
</protein>
<evidence type="ECO:0000313" key="4">
    <source>
        <dbReference type="Proteomes" id="UP000256864"/>
    </source>
</evidence>
<dbReference type="GO" id="GO:0006107">
    <property type="term" value="P:oxaloacetate metabolic process"/>
    <property type="evidence" value="ECO:0007669"/>
    <property type="project" value="TreeGrafter"/>
</dbReference>
<proteinExistence type="predicted"/>
<dbReference type="AlphaFoldDB" id="A0A371NC21"/>
<dbReference type="GO" id="GO:0050152">
    <property type="term" value="F:omega-amidase activity"/>
    <property type="evidence" value="ECO:0007669"/>
    <property type="project" value="TreeGrafter"/>
</dbReference>